<organism evidence="4 5">
    <name type="scientific">Rhodococcus koreensis</name>
    <dbReference type="NCBI Taxonomy" id="99653"/>
    <lineage>
        <taxon>Bacteria</taxon>
        <taxon>Bacillati</taxon>
        <taxon>Actinomycetota</taxon>
        <taxon>Actinomycetes</taxon>
        <taxon>Mycobacteriales</taxon>
        <taxon>Nocardiaceae</taxon>
        <taxon>Rhodococcus</taxon>
    </lineage>
</organism>
<evidence type="ECO:0000256" key="1">
    <source>
        <dbReference type="ARBA" id="ARBA00008775"/>
    </source>
</evidence>
<gene>
    <name evidence="4" type="ORF">SAMN04490239_6937</name>
</gene>
<accession>A0A1H4Y7J5</accession>
<dbReference type="PANTHER" id="PTHR32097">
    <property type="entry name" value="CAMP-BINDING PROTEIN 1-RELATED"/>
    <property type="match status" value="1"/>
</dbReference>
<comment type="similarity">
    <text evidence="1">Belongs to the CAPAB/TerDEXZ family.</text>
</comment>
<dbReference type="AlphaFoldDB" id="A0A1H4Y7J5"/>
<name>A0A1H4Y7J5_9NOCA</name>
<evidence type="ECO:0000259" key="3">
    <source>
        <dbReference type="Pfam" id="PF02342"/>
    </source>
</evidence>
<feature type="compositionally biased region" description="Polar residues" evidence="2">
    <location>
        <begin position="230"/>
        <end position="245"/>
    </location>
</feature>
<feature type="region of interest" description="Disordered" evidence="2">
    <location>
        <begin position="226"/>
        <end position="250"/>
    </location>
</feature>
<dbReference type="PANTHER" id="PTHR32097:SF4">
    <property type="entry name" value="GENERAL STRESS PROTEIN 16U"/>
    <property type="match status" value="1"/>
</dbReference>
<evidence type="ECO:0000313" key="4">
    <source>
        <dbReference type="EMBL" id="SED12964.1"/>
    </source>
</evidence>
<dbReference type="RefSeq" id="WP_072946364.1">
    <property type="nucleotide sequence ID" value="NZ_CP070609.1"/>
</dbReference>
<keyword evidence="5" id="KW-1185">Reference proteome</keyword>
<dbReference type="EMBL" id="FNSV01000005">
    <property type="protein sequence ID" value="SED12964.1"/>
    <property type="molecule type" value="Genomic_DNA"/>
</dbReference>
<feature type="domain" description="TerD" evidence="3">
    <location>
        <begin position="26"/>
        <end position="159"/>
    </location>
</feature>
<proteinExistence type="inferred from homology"/>
<dbReference type="InterPro" id="IPR003325">
    <property type="entry name" value="TerD"/>
</dbReference>
<reference evidence="5" key="1">
    <citation type="submission" date="2016-10" db="EMBL/GenBank/DDBJ databases">
        <authorList>
            <person name="Varghese N."/>
            <person name="Submissions S."/>
        </authorList>
    </citation>
    <scope>NUCLEOTIDE SEQUENCE [LARGE SCALE GENOMIC DNA]</scope>
    <source>
        <strain evidence="5">DSM 44498</strain>
    </source>
</reference>
<dbReference type="Gene3D" id="2.60.60.30">
    <property type="entry name" value="sav2460 like domains"/>
    <property type="match status" value="1"/>
</dbReference>
<dbReference type="CDD" id="cd06974">
    <property type="entry name" value="TerD_like"/>
    <property type="match status" value="1"/>
</dbReference>
<protein>
    <submittedName>
        <fullName evidence="4">Stress response protein SCP2</fullName>
    </submittedName>
</protein>
<dbReference type="Proteomes" id="UP000183561">
    <property type="component" value="Unassembled WGS sequence"/>
</dbReference>
<dbReference type="OrthoDB" id="4495998at2"/>
<sequence length="524" mass="54811">MTVYLVPGQNAPLPSRVLRFRAVGATPVDVSALIVDGDLRALSSDYFVFYNQRRAAGVELDADGTVRLHMDEVDAAAAGVLCVVSVDPASPTGPATLAREGLSATLTDESGLTVVVFDVPLVGSEAAAICLEIYRRGTDWKVRAVGQGYDGGLAELVTRHGVDVDEPANAVAEEVPATAGPAGIPLDPAHSFERAWMIFEDAARSAASFRSSRDYAQARLDDELSASVADPSTRNSPAVAQSQARAQERSDALVAEAQRKFDGETSQLAEELRVIDPLLPRSLATFESAAWTNPVTSSAVPDGLRLGELSAPDLGELRVPFCVHYPLGRPLWIVGEPAEAAPVVAALAARMLVASPAAAGRLEVVDLSGSLRTFTDPLGALLASPVVSAASDITARLTALSESVDLAEMAARSGIRGTLPEPRLVILGDFPHGYGAEDAARIVHLADHGPAVGTSLIIVGDSAGAASDPGVAVLERIAQQVPTSGVLTVSDPWTGNDWILTPDRLPDHPLHRASVLDSLTGHER</sequence>
<evidence type="ECO:0000256" key="2">
    <source>
        <dbReference type="SAM" id="MobiDB-lite"/>
    </source>
</evidence>
<dbReference type="InterPro" id="IPR051324">
    <property type="entry name" value="Stress/Tellurium_Resist"/>
</dbReference>
<dbReference type="Pfam" id="PF02342">
    <property type="entry name" value="TerD"/>
    <property type="match status" value="1"/>
</dbReference>
<evidence type="ECO:0000313" key="5">
    <source>
        <dbReference type="Proteomes" id="UP000183561"/>
    </source>
</evidence>